<keyword evidence="3" id="KW-1185">Reference proteome</keyword>
<dbReference type="AlphaFoldDB" id="A0A4U1BP71"/>
<sequence>MLRPSVNDSQRGFTLVELIVTLIVVTILSVVAISRFVGRDAFSGTDVQFSLLSELHYAQQLALAGQNQCSLTFSSDGFWLPGNCGSPERQASQTRCDSGATISNGLCSNNVAITLSGNQSFALTFDSLGRVTQCRASGCQLQVSGLETLNLCIETEGFIHEC</sequence>
<gene>
    <name evidence="2" type="ORF">FCL42_07150</name>
</gene>
<evidence type="ECO:0000313" key="2">
    <source>
        <dbReference type="EMBL" id="TKB55988.1"/>
    </source>
</evidence>
<dbReference type="PROSITE" id="PS00409">
    <property type="entry name" value="PROKAR_NTER_METHYL"/>
    <property type="match status" value="1"/>
</dbReference>
<dbReference type="NCBIfam" id="TIGR02532">
    <property type="entry name" value="IV_pilin_GFxxxE"/>
    <property type="match status" value="1"/>
</dbReference>
<dbReference type="SUPFAM" id="SSF54523">
    <property type="entry name" value="Pili subunits"/>
    <property type="match status" value="1"/>
</dbReference>
<dbReference type="Pfam" id="PF07963">
    <property type="entry name" value="N_methyl"/>
    <property type="match status" value="1"/>
</dbReference>
<keyword evidence="1" id="KW-0472">Membrane</keyword>
<dbReference type="Gene3D" id="3.30.700.10">
    <property type="entry name" value="Glycoprotein, Type 4 Pilin"/>
    <property type="match status" value="1"/>
</dbReference>
<dbReference type="OrthoDB" id="6385510at2"/>
<keyword evidence="1" id="KW-0812">Transmembrane</keyword>
<organism evidence="2 3">
    <name type="scientific">Ferrimonas aestuarii</name>
    <dbReference type="NCBI Taxonomy" id="2569539"/>
    <lineage>
        <taxon>Bacteria</taxon>
        <taxon>Pseudomonadati</taxon>
        <taxon>Pseudomonadota</taxon>
        <taxon>Gammaproteobacteria</taxon>
        <taxon>Alteromonadales</taxon>
        <taxon>Ferrimonadaceae</taxon>
        <taxon>Ferrimonas</taxon>
    </lineage>
</organism>
<dbReference type="InterPro" id="IPR012902">
    <property type="entry name" value="N_methyl_site"/>
</dbReference>
<evidence type="ECO:0000313" key="3">
    <source>
        <dbReference type="Proteomes" id="UP000305675"/>
    </source>
</evidence>
<evidence type="ECO:0000256" key="1">
    <source>
        <dbReference type="SAM" id="Phobius"/>
    </source>
</evidence>
<feature type="transmembrane region" description="Helical" evidence="1">
    <location>
        <begin position="12"/>
        <end position="33"/>
    </location>
</feature>
<dbReference type="Proteomes" id="UP000305675">
    <property type="component" value="Unassembled WGS sequence"/>
</dbReference>
<dbReference type="InterPro" id="IPR045584">
    <property type="entry name" value="Pilin-like"/>
</dbReference>
<accession>A0A4U1BP71</accession>
<dbReference type="EMBL" id="SWCJ01000004">
    <property type="protein sequence ID" value="TKB55988.1"/>
    <property type="molecule type" value="Genomic_DNA"/>
</dbReference>
<proteinExistence type="predicted"/>
<comment type="caution">
    <text evidence="2">The sequence shown here is derived from an EMBL/GenBank/DDBJ whole genome shotgun (WGS) entry which is preliminary data.</text>
</comment>
<reference evidence="2 3" key="1">
    <citation type="submission" date="2019-04" db="EMBL/GenBank/DDBJ databases">
        <authorList>
            <person name="Hwang J.C."/>
        </authorList>
    </citation>
    <scope>NUCLEOTIDE SEQUENCE [LARGE SCALE GENOMIC DNA]</scope>
    <source>
        <strain evidence="2 3">IMCC35002</strain>
    </source>
</reference>
<keyword evidence="1" id="KW-1133">Transmembrane helix</keyword>
<name>A0A4U1BP71_9GAMM</name>
<protein>
    <submittedName>
        <fullName evidence="2">Prepilin-type N-terminal cleavage/methylation domain-containing protein</fullName>
    </submittedName>
</protein>